<evidence type="ECO:0000313" key="2">
    <source>
        <dbReference type="Proteomes" id="UP000789525"/>
    </source>
</evidence>
<protein>
    <submittedName>
        <fullName evidence="1">3227_t:CDS:1</fullName>
    </submittedName>
</protein>
<keyword evidence="2" id="KW-1185">Reference proteome</keyword>
<feature type="non-terminal residue" evidence="1">
    <location>
        <position position="306"/>
    </location>
</feature>
<evidence type="ECO:0000313" key="1">
    <source>
        <dbReference type="EMBL" id="CAG8609601.1"/>
    </source>
</evidence>
<proteinExistence type="predicted"/>
<dbReference type="EMBL" id="CAJVPT010015120">
    <property type="protein sequence ID" value="CAG8609601.1"/>
    <property type="molecule type" value="Genomic_DNA"/>
</dbReference>
<comment type="caution">
    <text evidence="1">The sequence shown here is derived from an EMBL/GenBank/DDBJ whole genome shotgun (WGS) entry which is preliminary data.</text>
</comment>
<gene>
    <name evidence="1" type="ORF">ACOLOM_LOCUS6968</name>
</gene>
<dbReference type="Proteomes" id="UP000789525">
    <property type="component" value="Unassembled WGS sequence"/>
</dbReference>
<name>A0ACA9MRP1_9GLOM</name>
<sequence>MYDGDPDSLISSIRMHIYGPPGIRSFVRFNLSITETNLVGKYAVHELLKKDEQPSVSCSEDLLHDNEAPGMDIVADEDGLWKEFLNDGDWSVDAGQIVHRKKSFSSAKSDVYLPHLDRNAEALREQNIRHPYSLIKTIVNDRKSVTLPDGTVLEPPTLDIPGRKVVVLGDTCEPSEVIPIAMDASILVHESTNAYISKEIAKNIRGLGSSGTPESVRYKAIGRGHSTAEMAGEFAKKIKARRLVLNHFTPSKGKVVNPQRLTGMARAKYDASLVMEELERQASEAWGMGQAVAATDLMTIQVASHE</sequence>
<accession>A0ACA9MRP1</accession>
<organism evidence="1 2">
    <name type="scientific">Acaulospora colombiana</name>
    <dbReference type="NCBI Taxonomy" id="27376"/>
    <lineage>
        <taxon>Eukaryota</taxon>
        <taxon>Fungi</taxon>
        <taxon>Fungi incertae sedis</taxon>
        <taxon>Mucoromycota</taxon>
        <taxon>Glomeromycotina</taxon>
        <taxon>Glomeromycetes</taxon>
        <taxon>Diversisporales</taxon>
        <taxon>Acaulosporaceae</taxon>
        <taxon>Acaulospora</taxon>
    </lineage>
</organism>
<reference evidence="1" key="1">
    <citation type="submission" date="2021-06" db="EMBL/GenBank/DDBJ databases">
        <authorList>
            <person name="Kallberg Y."/>
            <person name="Tangrot J."/>
            <person name="Rosling A."/>
        </authorList>
    </citation>
    <scope>NUCLEOTIDE SEQUENCE</scope>
    <source>
        <strain evidence="1">CL356</strain>
    </source>
</reference>